<dbReference type="RefSeq" id="WP_008851227.1">
    <property type="nucleotide sequence ID" value="NZ_AGQV01000002.1"/>
</dbReference>
<evidence type="ECO:0000313" key="2">
    <source>
        <dbReference type="EMBL" id="EHH68308.1"/>
    </source>
</evidence>
<dbReference type="Pfam" id="PF11911">
    <property type="entry name" value="DUF3429"/>
    <property type="match status" value="1"/>
</dbReference>
<feature type="transmembrane region" description="Helical" evidence="1">
    <location>
        <begin position="136"/>
        <end position="156"/>
    </location>
</feature>
<keyword evidence="1" id="KW-0812">Transmembrane</keyword>
<keyword evidence="1" id="KW-1133">Transmembrane helix</keyword>
<accession>G6XHT4</accession>
<keyword evidence="1" id="KW-0472">Membrane</keyword>
<comment type="caution">
    <text evidence="2">The sequence shown here is derived from an EMBL/GenBank/DDBJ whole genome shotgun (WGS) entry which is preliminary data.</text>
</comment>
<feature type="transmembrane region" description="Helical" evidence="1">
    <location>
        <begin position="37"/>
        <end position="59"/>
    </location>
</feature>
<feature type="transmembrane region" description="Helical" evidence="1">
    <location>
        <begin position="80"/>
        <end position="100"/>
    </location>
</feature>
<reference evidence="2 3" key="1">
    <citation type="submission" date="2011-10" db="EMBL/GenBank/DDBJ databases">
        <title>Genome sequence of Gluconobacter morbifer G707, isolated from Drosophila gut.</title>
        <authorList>
            <person name="Lee W.-J."/>
            <person name="Kim E.-K."/>
        </authorList>
    </citation>
    <scope>NUCLEOTIDE SEQUENCE [LARGE SCALE GENOMIC DNA]</scope>
    <source>
        <strain evidence="2 3">G707</strain>
    </source>
</reference>
<organism evidence="2 3">
    <name type="scientific">Gluconobacter morbifer G707</name>
    <dbReference type="NCBI Taxonomy" id="1088869"/>
    <lineage>
        <taxon>Bacteria</taxon>
        <taxon>Pseudomonadati</taxon>
        <taxon>Pseudomonadota</taxon>
        <taxon>Alphaproteobacteria</taxon>
        <taxon>Acetobacterales</taxon>
        <taxon>Acetobacteraceae</taxon>
        <taxon>Gluconobacter</taxon>
    </lineage>
</organism>
<dbReference type="PANTHER" id="PTHR15887:SF1">
    <property type="entry name" value="TRANSMEMBRANE PROTEIN 69"/>
    <property type="match status" value="1"/>
</dbReference>
<dbReference type="eggNOG" id="ENOG5033AJV">
    <property type="taxonomic scope" value="Bacteria"/>
</dbReference>
<keyword evidence="3" id="KW-1185">Reference proteome</keyword>
<evidence type="ECO:0000313" key="3">
    <source>
        <dbReference type="Proteomes" id="UP000004949"/>
    </source>
</evidence>
<proteinExistence type="predicted"/>
<feature type="transmembrane region" description="Helical" evidence="1">
    <location>
        <begin position="7"/>
        <end position="31"/>
    </location>
</feature>
<name>G6XHT4_9PROT</name>
<dbReference type="Proteomes" id="UP000004949">
    <property type="component" value="Unassembled WGS sequence"/>
</dbReference>
<dbReference type="PATRIC" id="fig|1088869.3.peg.1078"/>
<dbReference type="InterPro" id="IPR021836">
    <property type="entry name" value="DUF3429"/>
</dbReference>
<dbReference type="STRING" id="1088869.GMO_10780"/>
<dbReference type="EMBL" id="AGQV01000002">
    <property type="protein sequence ID" value="EHH68308.1"/>
    <property type="molecule type" value="Genomic_DNA"/>
</dbReference>
<evidence type="ECO:0000256" key="1">
    <source>
        <dbReference type="SAM" id="Phobius"/>
    </source>
</evidence>
<dbReference type="PANTHER" id="PTHR15887">
    <property type="entry name" value="TRANSMEMBRANE PROTEIN 69"/>
    <property type="match status" value="1"/>
</dbReference>
<gene>
    <name evidence="2" type="ORF">GMO_10780</name>
</gene>
<dbReference type="AlphaFoldDB" id="G6XHT4"/>
<evidence type="ECO:0008006" key="4">
    <source>
        <dbReference type="Google" id="ProtNLM"/>
    </source>
</evidence>
<sequence>MRLPFLAFILGLAGLVPFGLLGGWIFLAGLFTPLPHLTVILLAYGACIMSFLGAVHWGLAMERPDIITIDGTSTRDRQRLLFGVCPALWAWLSLCIGLLGNTRAGYGLEALGFIIIFAGERAAWRKGALPPGYLPLRTVLTAGAVLSLALAALAPASGYEAL</sequence>
<protein>
    <recommendedName>
        <fullName evidence="4">DUF3429 domain-containing protein</fullName>
    </recommendedName>
</protein>